<evidence type="ECO:0000256" key="1">
    <source>
        <dbReference type="SAM" id="Phobius"/>
    </source>
</evidence>
<comment type="caution">
    <text evidence="2">The sequence shown here is derived from an EMBL/GenBank/DDBJ whole genome shotgun (WGS) entry which is preliminary data.</text>
</comment>
<keyword evidence="1" id="KW-0472">Membrane</keyword>
<evidence type="ECO:0000313" key="2">
    <source>
        <dbReference type="EMBL" id="ROO82564.1"/>
    </source>
</evidence>
<organism evidence="2 3">
    <name type="scientific">Actinocorallia herbida</name>
    <dbReference type="NCBI Taxonomy" id="58109"/>
    <lineage>
        <taxon>Bacteria</taxon>
        <taxon>Bacillati</taxon>
        <taxon>Actinomycetota</taxon>
        <taxon>Actinomycetes</taxon>
        <taxon>Streptosporangiales</taxon>
        <taxon>Thermomonosporaceae</taxon>
        <taxon>Actinocorallia</taxon>
    </lineage>
</organism>
<feature type="transmembrane region" description="Helical" evidence="1">
    <location>
        <begin position="59"/>
        <end position="80"/>
    </location>
</feature>
<name>A0A3N1CN43_9ACTN</name>
<dbReference type="RefSeq" id="WP_123661575.1">
    <property type="nucleotide sequence ID" value="NZ_RJKE01000001.1"/>
</dbReference>
<feature type="transmembrane region" description="Helical" evidence="1">
    <location>
        <begin position="86"/>
        <end position="107"/>
    </location>
</feature>
<reference evidence="2 3" key="1">
    <citation type="submission" date="2018-11" db="EMBL/GenBank/DDBJ databases">
        <title>Sequencing the genomes of 1000 actinobacteria strains.</title>
        <authorList>
            <person name="Klenk H.-P."/>
        </authorList>
    </citation>
    <scope>NUCLEOTIDE SEQUENCE [LARGE SCALE GENOMIC DNA]</scope>
    <source>
        <strain evidence="2 3">DSM 44254</strain>
    </source>
</reference>
<feature type="transmembrane region" description="Helical" evidence="1">
    <location>
        <begin position="37"/>
        <end position="54"/>
    </location>
</feature>
<gene>
    <name evidence="2" type="ORF">EDD29_0044</name>
</gene>
<sequence length="116" mass="11932">MIKFFSLRFETARALYALNALLALLVSFGLPLSDAKATAITAIVTGGLSIIVVIQTRPIVVSGIASATTTILTSVAAFGYELTADQVGGLVTVLSLLLAAVLGPEVASKAKLAQRD</sequence>
<keyword evidence="1" id="KW-1133">Transmembrane helix</keyword>
<proteinExistence type="predicted"/>
<feature type="transmembrane region" description="Helical" evidence="1">
    <location>
        <begin position="12"/>
        <end position="31"/>
    </location>
</feature>
<protein>
    <submittedName>
        <fullName evidence="2">Uncharacterized protein</fullName>
    </submittedName>
</protein>
<keyword evidence="1" id="KW-0812">Transmembrane</keyword>
<dbReference type="AlphaFoldDB" id="A0A3N1CN43"/>
<dbReference type="EMBL" id="RJKE01000001">
    <property type="protein sequence ID" value="ROO82564.1"/>
    <property type="molecule type" value="Genomic_DNA"/>
</dbReference>
<accession>A0A3N1CN43</accession>
<keyword evidence="3" id="KW-1185">Reference proteome</keyword>
<dbReference type="Proteomes" id="UP000272400">
    <property type="component" value="Unassembled WGS sequence"/>
</dbReference>
<evidence type="ECO:0000313" key="3">
    <source>
        <dbReference type="Proteomes" id="UP000272400"/>
    </source>
</evidence>